<dbReference type="InterPro" id="IPR050570">
    <property type="entry name" value="Cell_wall_metabolism_enzyme"/>
</dbReference>
<keyword evidence="2" id="KW-0732">Signal</keyword>
<organism evidence="4 5">
    <name type="scientific">Terrimonas rubra</name>
    <dbReference type="NCBI Taxonomy" id="1035890"/>
    <lineage>
        <taxon>Bacteria</taxon>
        <taxon>Pseudomonadati</taxon>
        <taxon>Bacteroidota</taxon>
        <taxon>Chitinophagia</taxon>
        <taxon>Chitinophagales</taxon>
        <taxon>Chitinophagaceae</taxon>
        <taxon>Terrimonas</taxon>
    </lineage>
</organism>
<sequence length="607" mass="68511">MMKRWLHGFILILLCVNVQAQEYKRPVYPQGYFRWPLNLAPEIVANMGELRPNHWHMGLDMRTNQVVNQSVYAAADGYVAFIGIRPLSFGRFIIINHPNGLSTLYAHLNDFNSVLEAYATQQQYAQESWAVELTIPANKFPVKKGDFIAYSGTTGGSQGPHVHFEIFETSTGKRLNPLLFGMPLPDAVAPTLQRLAMYDRNKSVYEQSPELFAVKLTDSGYIVPKNSVIKTGSNKVSFGIQAFDRISGSNNQDGIYAARLFLDNRLQVAFYIDSIDYNATRYMNAHIDYRYKHNGGAYLQHVAVMPGDISGVYHKAGGTGEIVLTDTVPRSIRIELEDAYKNKVMLNFSLQYDEKLAAQKNYGSALPDLFTPRYVNVLEKPDFEVYFPDYCLYDTVRPNYIRTPSAAANAVTALHQLHNPSVPVEGQFTVRIKPDKTVPPYLRDKVVMRRTGGGGNVRKASWQGDWITAQMPDFGSFQAFTDVTPPTVNELGKGDTVNLSAARNIIFTPGDNFGVQSFRAELNGKWLRFTNDKGRSWIYSFPADFEYGTYHLKVIVTDLVGNTTTREWWFKRNEYTPPVKKKAVKKAPAKKKPVATKKTTPAKKKKK</sequence>
<feature type="chain" id="PRO_5046952382" evidence="2">
    <location>
        <begin position="21"/>
        <end position="607"/>
    </location>
</feature>
<evidence type="ECO:0000313" key="4">
    <source>
        <dbReference type="EMBL" id="MFD2919483.1"/>
    </source>
</evidence>
<dbReference type="PANTHER" id="PTHR21666:SF270">
    <property type="entry name" value="MUREIN HYDROLASE ACTIVATOR ENVC"/>
    <property type="match status" value="1"/>
</dbReference>
<accession>A0ABW6A2F6</accession>
<dbReference type="Proteomes" id="UP001597511">
    <property type="component" value="Unassembled WGS sequence"/>
</dbReference>
<dbReference type="Pfam" id="PF01551">
    <property type="entry name" value="Peptidase_M23"/>
    <property type="match status" value="1"/>
</dbReference>
<feature type="domain" description="M23ase beta-sheet core" evidence="3">
    <location>
        <begin position="56"/>
        <end position="112"/>
    </location>
</feature>
<reference evidence="5" key="1">
    <citation type="journal article" date="2019" name="Int. J. Syst. Evol. Microbiol.">
        <title>The Global Catalogue of Microorganisms (GCM) 10K type strain sequencing project: providing services to taxonomists for standard genome sequencing and annotation.</title>
        <authorList>
            <consortium name="The Broad Institute Genomics Platform"/>
            <consortium name="The Broad Institute Genome Sequencing Center for Infectious Disease"/>
            <person name="Wu L."/>
            <person name="Ma J."/>
        </authorList>
    </citation>
    <scope>NUCLEOTIDE SEQUENCE [LARGE SCALE GENOMIC DNA]</scope>
    <source>
        <strain evidence="5">KCTC 23299</strain>
    </source>
</reference>
<evidence type="ECO:0000313" key="5">
    <source>
        <dbReference type="Proteomes" id="UP001597511"/>
    </source>
</evidence>
<dbReference type="PANTHER" id="PTHR21666">
    <property type="entry name" value="PEPTIDASE-RELATED"/>
    <property type="match status" value="1"/>
</dbReference>
<evidence type="ECO:0000256" key="2">
    <source>
        <dbReference type="SAM" id="SignalP"/>
    </source>
</evidence>
<gene>
    <name evidence="4" type="ORF">ACFS6H_07195</name>
</gene>
<dbReference type="CDD" id="cd12797">
    <property type="entry name" value="M23_peptidase"/>
    <property type="match status" value="1"/>
</dbReference>
<dbReference type="RefSeq" id="WP_386096714.1">
    <property type="nucleotide sequence ID" value="NZ_JBHUOZ010000001.1"/>
</dbReference>
<dbReference type="SUPFAM" id="SSF51261">
    <property type="entry name" value="Duplicated hybrid motif"/>
    <property type="match status" value="1"/>
</dbReference>
<feature type="region of interest" description="Disordered" evidence="1">
    <location>
        <begin position="580"/>
        <end position="607"/>
    </location>
</feature>
<dbReference type="InterPro" id="IPR011055">
    <property type="entry name" value="Dup_hybrid_motif"/>
</dbReference>
<keyword evidence="5" id="KW-1185">Reference proteome</keyword>
<name>A0ABW6A2F6_9BACT</name>
<dbReference type="EMBL" id="JBHUOZ010000001">
    <property type="protein sequence ID" value="MFD2919483.1"/>
    <property type="molecule type" value="Genomic_DNA"/>
</dbReference>
<proteinExistence type="predicted"/>
<protein>
    <submittedName>
        <fullName evidence="4">Peptidoglycan DD-metalloendopeptidase family protein</fullName>
    </submittedName>
</protein>
<comment type="caution">
    <text evidence="4">The sequence shown here is derived from an EMBL/GenBank/DDBJ whole genome shotgun (WGS) entry which is preliminary data.</text>
</comment>
<evidence type="ECO:0000259" key="3">
    <source>
        <dbReference type="Pfam" id="PF01551"/>
    </source>
</evidence>
<dbReference type="Gene3D" id="2.70.70.10">
    <property type="entry name" value="Glucose Permease (Domain IIA)"/>
    <property type="match status" value="1"/>
</dbReference>
<evidence type="ECO:0000256" key="1">
    <source>
        <dbReference type="SAM" id="MobiDB-lite"/>
    </source>
</evidence>
<dbReference type="InterPro" id="IPR016047">
    <property type="entry name" value="M23ase_b-sheet_dom"/>
</dbReference>
<feature type="signal peptide" evidence="2">
    <location>
        <begin position="1"/>
        <end position="20"/>
    </location>
</feature>